<protein>
    <submittedName>
        <fullName evidence="1">Uncharacterized protein</fullName>
    </submittedName>
</protein>
<sequence>MDNYKALHRRKTKLKNLGYDYRGKIMQRSLSSIIYLNENVEGFLKYIEDIMTHLVYSVKSIKKRVNFLVDKDEDYIN</sequence>
<evidence type="ECO:0000313" key="1">
    <source>
        <dbReference type="EMBL" id="DAG97929.1"/>
    </source>
</evidence>
<accession>A0A8S5VTW7</accession>
<proteinExistence type="predicted"/>
<name>A0A8S5VTW7_9CAUD</name>
<organism evidence="1">
    <name type="scientific">Ackermannviridae sp</name>
    <dbReference type="NCBI Taxonomy" id="2831612"/>
    <lineage>
        <taxon>Viruses</taxon>
        <taxon>Duplodnaviria</taxon>
        <taxon>Heunggongvirae</taxon>
        <taxon>Uroviricota</taxon>
        <taxon>Caudoviricetes</taxon>
        <taxon>Pantevenvirales</taxon>
        <taxon>Ackermannviridae</taxon>
    </lineage>
</organism>
<reference evidence="1" key="1">
    <citation type="journal article" date="2021" name="Proc. Natl. Acad. Sci. U.S.A.">
        <title>A Catalog of Tens of Thousands of Viruses from Human Metagenomes Reveals Hidden Associations with Chronic Diseases.</title>
        <authorList>
            <person name="Tisza M.J."/>
            <person name="Buck C.B."/>
        </authorList>
    </citation>
    <scope>NUCLEOTIDE SEQUENCE</scope>
    <source>
        <strain evidence="1">CtASH1</strain>
    </source>
</reference>
<dbReference type="EMBL" id="BK035393">
    <property type="protein sequence ID" value="DAG97929.1"/>
    <property type="molecule type" value="Genomic_DNA"/>
</dbReference>